<dbReference type="InterPro" id="IPR013325">
    <property type="entry name" value="RNA_pol_sigma_r2"/>
</dbReference>
<evidence type="ECO:0000256" key="3">
    <source>
        <dbReference type="ARBA" id="ARBA00023082"/>
    </source>
</evidence>
<evidence type="ECO:0000313" key="7">
    <source>
        <dbReference type="Proteomes" id="UP000182229"/>
    </source>
</evidence>
<evidence type="ECO:0000259" key="5">
    <source>
        <dbReference type="Pfam" id="PF04545"/>
    </source>
</evidence>
<dbReference type="InterPro" id="IPR039425">
    <property type="entry name" value="RNA_pol_sigma-70-like"/>
</dbReference>
<keyword evidence="7" id="KW-1185">Reference proteome</keyword>
<reference evidence="7" key="1">
    <citation type="submission" date="2016-11" db="EMBL/GenBank/DDBJ databases">
        <authorList>
            <person name="Shukria A."/>
            <person name="Stevens D.C."/>
        </authorList>
    </citation>
    <scope>NUCLEOTIDE SEQUENCE [LARGE SCALE GENOMIC DNA]</scope>
    <source>
        <strain evidence="7">Cbfe23</strain>
    </source>
</reference>
<dbReference type="Pfam" id="PF04545">
    <property type="entry name" value="Sigma70_r4"/>
    <property type="match status" value="1"/>
</dbReference>
<dbReference type="NCBIfam" id="TIGR02937">
    <property type="entry name" value="sigma70-ECF"/>
    <property type="match status" value="1"/>
</dbReference>
<evidence type="ECO:0000256" key="4">
    <source>
        <dbReference type="ARBA" id="ARBA00023163"/>
    </source>
</evidence>
<dbReference type="GO" id="GO:0006352">
    <property type="term" value="P:DNA-templated transcription initiation"/>
    <property type="evidence" value="ECO:0007669"/>
    <property type="project" value="InterPro"/>
</dbReference>
<comment type="caution">
    <text evidence="6">The sequence shown here is derived from an EMBL/GenBank/DDBJ whole genome shotgun (WGS) entry which is preliminary data.</text>
</comment>
<dbReference type="PANTHER" id="PTHR43133">
    <property type="entry name" value="RNA POLYMERASE ECF-TYPE SIGMA FACTO"/>
    <property type="match status" value="1"/>
</dbReference>
<dbReference type="STRING" id="83449.BON30_39780"/>
<feature type="domain" description="RNA polymerase sigma-70 region 4" evidence="5">
    <location>
        <begin position="161"/>
        <end position="201"/>
    </location>
</feature>
<dbReference type="InterPro" id="IPR036388">
    <property type="entry name" value="WH-like_DNA-bd_sf"/>
</dbReference>
<accession>A0A1L9AYW1</accession>
<dbReference type="InterPro" id="IPR013324">
    <property type="entry name" value="RNA_pol_sigma_r3/r4-like"/>
</dbReference>
<evidence type="ECO:0000256" key="2">
    <source>
        <dbReference type="ARBA" id="ARBA00023015"/>
    </source>
</evidence>
<dbReference type="Gene3D" id="1.10.1740.10">
    <property type="match status" value="1"/>
</dbReference>
<name>A0A1L9AYW1_9BACT</name>
<dbReference type="InterPro" id="IPR007630">
    <property type="entry name" value="RNA_pol_sigma70_r4"/>
</dbReference>
<dbReference type="EMBL" id="MPIN01000015">
    <property type="protein sequence ID" value="OJH35199.1"/>
    <property type="molecule type" value="Genomic_DNA"/>
</dbReference>
<keyword evidence="4" id="KW-0804">Transcription</keyword>
<organism evidence="6 7">
    <name type="scientific">Cystobacter ferrugineus</name>
    <dbReference type="NCBI Taxonomy" id="83449"/>
    <lineage>
        <taxon>Bacteria</taxon>
        <taxon>Pseudomonadati</taxon>
        <taxon>Myxococcota</taxon>
        <taxon>Myxococcia</taxon>
        <taxon>Myxococcales</taxon>
        <taxon>Cystobacterineae</taxon>
        <taxon>Archangiaceae</taxon>
        <taxon>Cystobacter</taxon>
    </lineage>
</organism>
<dbReference type="GO" id="GO:0016987">
    <property type="term" value="F:sigma factor activity"/>
    <property type="evidence" value="ECO:0007669"/>
    <property type="project" value="UniProtKB-KW"/>
</dbReference>
<reference evidence="6 7" key="2">
    <citation type="submission" date="2016-12" db="EMBL/GenBank/DDBJ databases">
        <title>Draft Genome Sequence of Cystobacter ferrugineus Strain Cbfe23.</title>
        <authorList>
            <person name="Akbar S."/>
            <person name="Dowd S.E."/>
            <person name="Stevens D.C."/>
        </authorList>
    </citation>
    <scope>NUCLEOTIDE SEQUENCE [LARGE SCALE GENOMIC DNA]</scope>
    <source>
        <strain evidence="6 7">Cbfe23</strain>
    </source>
</reference>
<dbReference type="AlphaFoldDB" id="A0A1L9AYW1"/>
<dbReference type="PANTHER" id="PTHR43133:SF62">
    <property type="entry name" value="RNA POLYMERASE SIGMA FACTOR SIGZ"/>
    <property type="match status" value="1"/>
</dbReference>
<dbReference type="Gene3D" id="1.10.10.10">
    <property type="entry name" value="Winged helix-like DNA-binding domain superfamily/Winged helix DNA-binding domain"/>
    <property type="match status" value="1"/>
</dbReference>
<dbReference type="InterPro" id="IPR014284">
    <property type="entry name" value="RNA_pol_sigma-70_dom"/>
</dbReference>
<evidence type="ECO:0000313" key="6">
    <source>
        <dbReference type="EMBL" id="OJH35199.1"/>
    </source>
</evidence>
<dbReference type="SUPFAM" id="SSF88946">
    <property type="entry name" value="Sigma2 domain of RNA polymerase sigma factors"/>
    <property type="match status" value="1"/>
</dbReference>
<gene>
    <name evidence="6" type="ORF">BON30_39780</name>
</gene>
<proteinExistence type="inferred from homology"/>
<sequence>MGWRSRPAGWSGTRVLLPGSDRTVLQAFREGERATLTRVYRAYSPQVARYLARRFSVRSGTTVHQVALGALDLDAAHQETFVRAFRPALRQAYDGVRPYLGFLLTLARSTAVDLLRASGRIAREAVPLDDVPELAQAPTEERNPEEQALEAEVRALVRQFLEGLSEEARALAQLRFMEGLSQEAAAARLQLTRGEVRVRERHLRAGFTEHLRARGWLEAAPGSPYATEGLLLAFIVLSGMGSSP</sequence>
<evidence type="ECO:0000256" key="1">
    <source>
        <dbReference type="ARBA" id="ARBA00010641"/>
    </source>
</evidence>
<keyword evidence="3" id="KW-0731">Sigma factor</keyword>
<protein>
    <submittedName>
        <fullName evidence="6">RNA polymerase subunit sigma</fullName>
    </submittedName>
</protein>
<dbReference type="SUPFAM" id="SSF88659">
    <property type="entry name" value="Sigma3 and sigma4 domains of RNA polymerase sigma factors"/>
    <property type="match status" value="1"/>
</dbReference>
<comment type="similarity">
    <text evidence="1">Belongs to the sigma-70 factor family. ECF subfamily.</text>
</comment>
<dbReference type="Proteomes" id="UP000182229">
    <property type="component" value="Unassembled WGS sequence"/>
</dbReference>
<keyword evidence="2" id="KW-0805">Transcription regulation</keyword>